<feature type="transmembrane region" description="Helical" evidence="2">
    <location>
        <begin position="60"/>
        <end position="80"/>
    </location>
</feature>
<keyword evidence="4" id="KW-1185">Reference proteome</keyword>
<keyword evidence="2" id="KW-0472">Membrane</keyword>
<evidence type="ECO:0000256" key="2">
    <source>
        <dbReference type="SAM" id="Phobius"/>
    </source>
</evidence>
<dbReference type="EMBL" id="BNAU01000005">
    <property type="protein sequence ID" value="GHF07440.1"/>
    <property type="molecule type" value="Genomic_DNA"/>
</dbReference>
<proteinExistence type="predicted"/>
<accession>A0ABQ3J7H0</accession>
<protein>
    <submittedName>
        <fullName evidence="3">Uncharacterized protein</fullName>
    </submittedName>
</protein>
<feature type="region of interest" description="Disordered" evidence="1">
    <location>
        <begin position="1"/>
        <end position="35"/>
    </location>
</feature>
<dbReference type="Proteomes" id="UP000605897">
    <property type="component" value="Unassembled WGS sequence"/>
</dbReference>
<keyword evidence="2" id="KW-1133">Transmembrane helix</keyword>
<feature type="compositionally biased region" description="Basic and acidic residues" evidence="1">
    <location>
        <begin position="9"/>
        <end position="26"/>
    </location>
</feature>
<evidence type="ECO:0000313" key="4">
    <source>
        <dbReference type="Proteomes" id="UP000605897"/>
    </source>
</evidence>
<organism evidence="3 4">
    <name type="scientific">Amycolatopsis deserti</name>
    <dbReference type="NCBI Taxonomy" id="185696"/>
    <lineage>
        <taxon>Bacteria</taxon>
        <taxon>Bacillati</taxon>
        <taxon>Actinomycetota</taxon>
        <taxon>Actinomycetes</taxon>
        <taxon>Pseudonocardiales</taxon>
        <taxon>Pseudonocardiaceae</taxon>
        <taxon>Amycolatopsis</taxon>
    </lineage>
</organism>
<evidence type="ECO:0000256" key="1">
    <source>
        <dbReference type="SAM" id="MobiDB-lite"/>
    </source>
</evidence>
<evidence type="ECO:0000313" key="3">
    <source>
        <dbReference type="EMBL" id="GHF07440.1"/>
    </source>
</evidence>
<sequence length="97" mass="10474">MQRGTGCRGRGEALHQPPRDRRREQRVAGADQAHRGHQVLRRDVLEQSDVFGFVLDVYRAPMAAVLVLAGLVIAVAGALIPARGAARTPIAAVLRSE</sequence>
<gene>
    <name evidence="3" type="ORF">GCM10017786_46330</name>
</gene>
<keyword evidence="2" id="KW-0812">Transmembrane</keyword>
<name>A0ABQ3J7H0_9PSEU</name>
<reference evidence="4" key="1">
    <citation type="journal article" date="2019" name="Int. J. Syst. Evol. Microbiol.">
        <title>The Global Catalogue of Microorganisms (GCM) 10K type strain sequencing project: providing services to taxonomists for standard genome sequencing and annotation.</title>
        <authorList>
            <consortium name="The Broad Institute Genomics Platform"/>
            <consortium name="The Broad Institute Genome Sequencing Center for Infectious Disease"/>
            <person name="Wu L."/>
            <person name="Ma J."/>
        </authorList>
    </citation>
    <scope>NUCLEOTIDE SEQUENCE [LARGE SCALE GENOMIC DNA]</scope>
    <source>
        <strain evidence="4">CGMCC 4.7677</strain>
    </source>
</reference>
<comment type="caution">
    <text evidence="3">The sequence shown here is derived from an EMBL/GenBank/DDBJ whole genome shotgun (WGS) entry which is preliminary data.</text>
</comment>